<dbReference type="EMBL" id="FN653376">
    <property type="protein sequence ID" value="CBY14920.1"/>
    <property type="molecule type" value="Genomic_DNA"/>
</dbReference>
<dbReference type="Pfam" id="PF00656">
    <property type="entry name" value="Peptidase_C14"/>
    <property type="match status" value="1"/>
</dbReference>
<dbReference type="GO" id="GO:0006508">
    <property type="term" value="P:proteolysis"/>
    <property type="evidence" value="ECO:0007669"/>
    <property type="project" value="InterPro"/>
</dbReference>
<proteinExistence type="predicted"/>
<dbReference type="AlphaFoldDB" id="E4XZ58"/>
<sequence>MEKHSSKYEDARDLATRKKPFQTFEDFKKYLKEDHDEKKTFSTSEKIWKRFRNILVKDDENEFEAVAQVKDPREDKEEEYNLGKNKKGLAVIFSFPLLTREREQKDLDGAALCFLFEKIFGEEDVFYVPNFEFDRVKQFLQDIVSDKNVAGAYNSLTIAILSEEKPSNNSKIVVAGKESTSPMEITVKKFLNDIDEEIWIDKPKLVIVNAPRGGRNAASSKTRKRAKKCSLVSNNSESMDFQWSLDRDWAFFWSTLEGNRINKATNSSISPFITILWNEFNEAIDKKSRKDIYEIYLAVQKEMLILESENQPDFRNQVCEFRSTLRKKLILTDKLQTNNLT</sequence>
<dbReference type="InterPro" id="IPR029030">
    <property type="entry name" value="Caspase-like_dom_sf"/>
</dbReference>
<evidence type="ECO:0000313" key="2">
    <source>
        <dbReference type="EMBL" id="CBY14920.1"/>
    </source>
</evidence>
<dbReference type="InParanoid" id="E4XZ58"/>
<dbReference type="SUPFAM" id="SSF52129">
    <property type="entry name" value="Caspase-like"/>
    <property type="match status" value="1"/>
</dbReference>
<accession>E4XZ58</accession>
<dbReference type="InterPro" id="IPR011600">
    <property type="entry name" value="Pept_C14_caspase"/>
</dbReference>
<evidence type="ECO:0000313" key="3">
    <source>
        <dbReference type="Proteomes" id="UP000001307"/>
    </source>
</evidence>
<dbReference type="Gene3D" id="3.40.50.1460">
    <property type="match status" value="1"/>
</dbReference>
<dbReference type="Proteomes" id="UP000001307">
    <property type="component" value="Unassembled WGS sequence"/>
</dbReference>
<name>E4XZ58_OIKDI</name>
<gene>
    <name evidence="2" type="ORF">GSOID_T00010014001</name>
</gene>
<organism evidence="2">
    <name type="scientific">Oikopleura dioica</name>
    <name type="common">Tunicate</name>
    <dbReference type="NCBI Taxonomy" id="34765"/>
    <lineage>
        <taxon>Eukaryota</taxon>
        <taxon>Metazoa</taxon>
        <taxon>Chordata</taxon>
        <taxon>Tunicata</taxon>
        <taxon>Appendicularia</taxon>
        <taxon>Copelata</taxon>
        <taxon>Oikopleuridae</taxon>
        <taxon>Oikopleura</taxon>
    </lineage>
</organism>
<protein>
    <recommendedName>
        <fullName evidence="1">Peptidase C14 caspase domain-containing protein</fullName>
    </recommendedName>
</protein>
<reference evidence="2" key="1">
    <citation type="journal article" date="2010" name="Science">
        <title>Plasticity of animal genome architecture unmasked by rapid evolution of a pelagic tunicate.</title>
        <authorList>
            <person name="Denoeud F."/>
            <person name="Henriet S."/>
            <person name="Mungpakdee S."/>
            <person name="Aury J.M."/>
            <person name="Da Silva C."/>
            <person name="Brinkmann H."/>
            <person name="Mikhaleva J."/>
            <person name="Olsen L.C."/>
            <person name="Jubin C."/>
            <person name="Canestro C."/>
            <person name="Bouquet J.M."/>
            <person name="Danks G."/>
            <person name="Poulain J."/>
            <person name="Campsteijn C."/>
            <person name="Adamski M."/>
            <person name="Cross I."/>
            <person name="Yadetie F."/>
            <person name="Muffato M."/>
            <person name="Louis A."/>
            <person name="Butcher S."/>
            <person name="Tsagkogeorga G."/>
            <person name="Konrad A."/>
            <person name="Singh S."/>
            <person name="Jensen M.F."/>
            <person name="Cong E.H."/>
            <person name="Eikeseth-Otteraa H."/>
            <person name="Noel B."/>
            <person name="Anthouard V."/>
            <person name="Porcel B.M."/>
            <person name="Kachouri-Lafond R."/>
            <person name="Nishino A."/>
            <person name="Ugolini M."/>
            <person name="Chourrout P."/>
            <person name="Nishida H."/>
            <person name="Aasland R."/>
            <person name="Huzurbazar S."/>
            <person name="Westhof E."/>
            <person name="Delsuc F."/>
            <person name="Lehrach H."/>
            <person name="Reinhardt R."/>
            <person name="Weissenbach J."/>
            <person name="Roy S.W."/>
            <person name="Artiguenave F."/>
            <person name="Postlethwait J.H."/>
            <person name="Manak J.R."/>
            <person name="Thompson E.M."/>
            <person name="Jaillon O."/>
            <person name="Du Pasquier L."/>
            <person name="Boudinot P."/>
            <person name="Liberles D.A."/>
            <person name="Volff J.N."/>
            <person name="Philippe H."/>
            <person name="Lenhard B."/>
            <person name="Roest Crollius H."/>
            <person name="Wincker P."/>
            <person name="Chourrout D."/>
        </authorList>
    </citation>
    <scope>NUCLEOTIDE SEQUENCE [LARGE SCALE GENOMIC DNA]</scope>
</reference>
<evidence type="ECO:0000259" key="1">
    <source>
        <dbReference type="Pfam" id="PF00656"/>
    </source>
</evidence>
<dbReference type="OrthoDB" id="6097640at2759"/>
<feature type="domain" description="Peptidase C14 caspase" evidence="1">
    <location>
        <begin position="88"/>
        <end position="329"/>
    </location>
</feature>
<dbReference type="GO" id="GO:0004197">
    <property type="term" value="F:cysteine-type endopeptidase activity"/>
    <property type="evidence" value="ECO:0007669"/>
    <property type="project" value="InterPro"/>
</dbReference>
<keyword evidence="3" id="KW-1185">Reference proteome</keyword>